<reference evidence="1 2" key="1">
    <citation type="submission" date="2020-08" db="EMBL/GenBank/DDBJ databases">
        <title>Sequencing the genomes of 1000 actinobacteria strains.</title>
        <authorList>
            <person name="Klenk H.-P."/>
        </authorList>
    </citation>
    <scope>NUCLEOTIDE SEQUENCE [LARGE SCALE GENOMIC DNA]</scope>
    <source>
        <strain evidence="1 2">DSM 45362</strain>
    </source>
</reference>
<dbReference type="Proteomes" id="UP000587527">
    <property type="component" value="Unassembled WGS sequence"/>
</dbReference>
<accession>A0A841BBZ6</accession>
<dbReference type="EMBL" id="JACHMN010000001">
    <property type="protein sequence ID" value="MBB5866627.1"/>
    <property type="molecule type" value="Genomic_DNA"/>
</dbReference>
<comment type="caution">
    <text evidence="1">The sequence shown here is derived from an EMBL/GenBank/DDBJ whole genome shotgun (WGS) entry which is preliminary data.</text>
</comment>
<evidence type="ECO:0000313" key="1">
    <source>
        <dbReference type="EMBL" id="MBB5866627.1"/>
    </source>
</evidence>
<dbReference type="AlphaFoldDB" id="A0A841BBZ6"/>
<organism evidence="1 2">
    <name type="scientific">Allocatelliglobosispora scoriae</name>
    <dbReference type="NCBI Taxonomy" id="643052"/>
    <lineage>
        <taxon>Bacteria</taxon>
        <taxon>Bacillati</taxon>
        <taxon>Actinomycetota</taxon>
        <taxon>Actinomycetes</taxon>
        <taxon>Micromonosporales</taxon>
        <taxon>Micromonosporaceae</taxon>
        <taxon>Allocatelliglobosispora</taxon>
    </lineage>
</organism>
<gene>
    <name evidence="1" type="ORF">F4553_000006</name>
</gene>
<proteinExistence type="predicted"/>
<keyword evidence="2" id="KW-1185">Reference proteome</keyword>
<protein>
    <submittedName>
        <fullName evidence="1">Nucleoside-diphosphate-sugar epimerase</fullName>
    </submittedName>
</protein>
<dbReference type="RefSeq" id="WP_184830564.1">
    <property type="nucleotide sequence ID" value="NZ_JACHMN010000001.1"/>
</dbReference>
<name>A0A841BBZ6_9ACTN</name>
<sequence length="85" mass="8935">MADFALRTIHAEVSGAFNVAAPSGIVTFAQLLEACRGVTGSGARLVWVDDAELVAAGVRQWSELPLWRTHEECGSSTPHARSAAG</sequence>
<evidence type="ECO:0000313" key="2">
    <source>
        <dbReference type="Proteomes" id="UP000587527"/>
    </source>
</evidence>